<protein>
    <recommendedName>
        <fullName evidence="4">Transmembrane protein</fullName>
    </recommendedName>
</protein>
<feature type="transmembrane region" description="Helical" evidence="1">
    <location>
        <begin position="306"/>
        <end position="332"/>
    </location>
</feature>
<feature type="transmembrane region" description="Helical" evidence="1">
    <location>
        <begin position="252"/>
        <end position="271"/>
    </location>
</feature>
<organism evidence="2 3">
    <name type="scientific">Rhodococcus coprophilus</name>
    <dbReference type="NCBI Taxonomy" id="38310"/>
    <lineage>
        <taxon>Bacteria</taxon>
        <taxon>Bacillati</taxon>
        <taxon>Actinomycetota</taxon>
        <taxon>Actinomycetes</taxon>
        <taxon>Mycobacteriales</taxon>
        <taxon>Nocardiaceae</taxon>
        <taxon>Rhodococcus</taxon>
    </lineage>
</organism>
<feature type="transmembrane region" description="Helical" evidence="1">
    <location>
        <begin position="277"/>
        <end position="299"/>
    </location>
</feature>
<feature type="transmembrane region" description="Helical" evidence="1">
    <location>
        <begin position="352"/>
        <end position="371"/>
    </location>
</feature>
<feature type="transmembrane region" description="Helical" evidence="1">
    <location>
        <begin position="141"/>
        <end position="161"/>
    </location>
</feature>
<dbReference type="KEGG" id="rcr:NCTC10994_03148"/>
<evidence type="ECO:0000256" key="1">
    <source>
        <dbReference type="SAM" id="Phobius"/>
    </source>
</evidence>
<feature type="transmembrane region" description="Helical" evidence="1">
    <location>
        <begin position="552"/>
        <end position="571"/>
    </location>
</feature>
<feature type="transmembrane region" description="Helical" evidence="1">
    <location>
        <begin position="75"/>
        <end position="99"/>
    </location>
</feature>
<evidence type="ECO:0000313" key="3">
    <source>
        <dbReference type="Proteomes" id="UP000249091"/>
    </source>
</evidence>
<reference evidence="2 3" key="1">
    <citation type="submission" date="2018-06" db="EMBL/GenBank/DDBJ databases">
        <authorList>
            <consortium name="Pathogen Informatics"/>
            <person name="Doyle S."/>
        </authorList>
    </citation>
    <scope>NUCLEOTIDE SEQUENCE [LARGE SCALE GENOMIC DNA]</scope>
    <source>
        <strain evidence="2 3">NCTC10994</strain>
    </source>
</reference>
<keyword evidence="1" id="KW-0472">Membrane</keyword>
<dbReference type="Proteomes" id="UP000249091">
    <property type="component" value="Chromosome 1"/>
</dbReference>
<proteinExistence type="predicted"/>
<feature type="transmembrane region" description="Helical" evidence="1">
    <location>
        <begin position="380"/>
        <end position="401"/>
    </location>
</feature>
<feature type="transmembrane region" description="Helical" evidence="1">
    <location>
        <begin position="21"/>
        <end position="44"/>
    </location>
</feature>
<keyword evidence="3" id="KW-1185">Reference proteome</keyword>
<keyword evidence="1" id="KW-0812">Transmembrane</keyword>
<sequence length="581" mass="59237">MLTPVSSRSGAPASVRAFAPALWSLLLTFVVLGPLLTSPGYLLLRDAVSTPRSFLTDSALGLSDAAARAVPQDALLAWVTTMIDGGIAVTVILALSVWAAGWGAARLVSVVLPRAGIPGQLVAATVAVWNPYVAERLLQGHWSLLAGYAALPWAMCAAVTIRRRRRGGWPALTLSLAAAGLTPTGVLLAAVGALAVLAVPGGRVSVPARVAGGAALTVCASLPWLTATFLAGGGTEADPAGVRAFAARAEPMLGTLGSLAGLGGIWNAGAVPESRSTPWALVGTVLLLVVVGCGVPALWRRRRHPVVVSAAVLAALAVLGPAVAATGAGLAGGAWSMENVPGTGLLRDTQKWVALAMPGYALAAAAGVGALRRRFSGPSTVWATALIAGLLLALPDLAWGVSGQIRPVHYPDGWRKVAESVTARDGDVAVLPGGMFRIFDFSGLVAVLDPLPRMVRADVLQTGTLVVAGGTVAGEGHRAEEVEELLLTGADPAALAANGVGWVVVEHGTPGGLGESQRTLDALEQVYGDDDLSLYRVDGVSGDASPHRASAIAAHMVWLLMSACGAVGVLVQRFARSRKQP</sequence>
<evidence type="ECO:0008006" key="4">
    <source>
        <dbReference type="Google" id="ProtNLM"/>
    </source>
</evidence>
<gene>
    <name evidence="2" type="ORF">NCTC10994_03148</name>
</gene>
<evidence type="ECO:0000313" key="2">
    <source>
        <dbReference type="EMBL" id="SQI35847.1"/>
    </source>
</evidence>
<feature type="transmembrane region" description="Helical" evidence="1">
    <location>
        <begin position="111"/>
        <end position="129"/>
    </location>
</feature>
<dbReference type="STRING" id="1219011.GCA_001895045_03583"/>
<feature type="transmembrane region" description="Helical" evidence="1">
    <location>
        <begin position="173"/>
        <end position="198"/>
    </location>
</feature>
<name>A0A2X4U7J8_9NOCA</name>
<feature type="transmembrane region" description="Helical" evidence="1">
    <location>
        <begin position="210"/>
        <end position="231"/>
    </location>
</feature>
<dbReference type="AlphaFoldDB" id="A0A2X4U7J8"/>
<dbReference type="RefSeq" id="WP_072703400.1">
    <property type="nucleotide sequence ID" value="NZ_JAFBBL010000001.1"/>
</dbReference>
<keyword evidence="1" id="KW-1133">Transmembrane helix</keyword>
<accession>A0A2X4U7J8</accession>
<dbReference type="EMBL" id="LS483468">
    <property type="protein sequence ID" value="SQI35847.1"/>
    <property type="molecule type" value="Genomic_DNA"/>
</dbReference>